<feature type="signal peptide" evidence="2">
    <location>
        <begin position="1"/>
        <end position="20"/>
    </location>
</feature>
<dbReference type="Proteomes" id="UP001054945">
    <property type="component" value="Unassembled WGS sequence"/>
</dbReference>
<dbReference type="AlphaFoldDB" id="A0AAV4QQT5"/>
<accession>A0AAV4QQT5</accession>
<keyword evidence="2" id="KW-0732">Signal</keyword>
<feature type="region of interest" description="Disordered" evidence="1">
    <location>
        <begin position="139"/>
        <end position="206"/>
    </location>
</feature>
<protein>
    <submittedName>
        <fullName evidence="3">Uncharacterized protein</fullName>
    </submittedName>
</protein>
<feature type="chain" id="PRO_5043898830" evidence="2">
    <location>
        <begin position="21"/>
        <end position="480"/>
    </location>
</feature>
<proteinExistence type="predicted"/>
<gene>
    <name evidence="3" type="primary">AVEN_30408_1</name>
    <name evidence="3" type="ORF">CEXT_20571</name>
</gene>
<evidence type="ECO:0000313" key="3">
    <source>
        <dbReference type="EMBL" id="GIY11617.1"/>
    </source>
</evidence>
<feature type="compositionally biased region" description="Basic and acidic residues" evidence="1">
    <location>
        <begin position="167"/>
        <end position="190"/>
    </location>
</feature>
<dbReference type="EMBL" id="BPLR01006667">
    <property type="protein sequence ID" value="GIY11617.1"/>
    <property type="molecule type" value="Genomic_DNA"/>
</dbReference>
<evidence type="ECO:0000256" key="1">
    <source>
        <dbReference type="SAM" id="MobiDB-lite"/>
    </source>
</evidence>
<name>A0AAV4QQT5_CAEEX</name>
<reference evidence="3 4" key="1">
    <citation type="submission" date="2021-06" db="EMBL/GenBank/DDBJ databases">
        <title>Caerostris extrusa draft genome.</title>
        <authorList>
            <person name="Kono N."/>
            <person name="Arakawa K."/>
        </authorList>
    </citation>
    <scope>NUCLEOTIDE SEQUENCE [LARGE SCALE GENOMIC DNA]</scope>
</reference>
<evidence type="ECO:0000313" key="4">
    <source>
        <dbReference type="Proteomes" id="UP001054945"/>
    </source>
</evidence>
<evidence type="ECO:0000256" key="2">
    <source>
        <dbReference type="SAM" id="SignalP"/>
    </source>
</evidence>
<sequence length="480" mass="53800">MNLMKVMTVILYVLLQRNLPSQLVYPGDLSSFYTTDTPRSIQSDLANKSSSNIDGDDSANYKNKRPKRSTFNGRLNRDNKNVRIPPRSGKFSINKDNVAMESKLYSSYHKPSVSIMNDVPVEMSFDGAGFLRYDDDEFDDEKKTDTSKNRNPSARSSKSQQSSNNKALDDFRKVFNVSRERSPNQVKYDDELQPPYHGDIPAAPPAEDKTMEYGTQGAENGTPLSVDFMTNYQNAFQNAYQNAMFNNPQFSYAASQLSQNPQMQSYDPFSFNYPSNPFSGQPNVNQMVMPQTMQQDAFIQNHRIPQSTNTGTIAPQTVYSSIPQQAFSANSMYAPTVNTQSALNTQSIMNSQPTLNSQPIPEQYTRASDQQDASSGFIPIAGNYNGGTIQLSYPYYGRSPPSYSHRPPVHSVPAYSMPISTEGRQYGGTVEHFYHPSEARRYSYGILGSGNFEVIRGGVFPGQQQQKVTMEDIKNIELPM</sequence>
<feature type="compositionally biased region" description="Low complexity" evidence="1">
    <location>
        <begin position="156"/>
        <end position="166"/>
    </location>
</feature>
<comment type="caution">
    <text evidence="3">The sequence shown here is derived from an EMBL/GenBank/DDBJ whole genome shotgun (WGS) entry which is preliminary data.</text>
</comment>
<keyword evidence="4" id="KW-1185">Reference proteome</keyword>
<organism evidence="3 4">
    <name type="scientific">Caerostris extrusa</name>
    <name type="common">Bark spider</name>
    <name type="synonym">Caerostris bankana</name>
    <dbReference type="NCBI Taxonomy" id="172846"/>
    <lineage>
        <taxon>Eukaryota</taxon>
        <taxon>Metazoa</taxon>
        <taxon>Ecdysozoa</taxon>
        <taxon>Arthropoda</taxon>
        <taxon>Chelicerata</taxon>
        <taxon>Arachnida</taxon>
        <taxon>Araneae</taxon>
        <taxon>Araneomorphae</taxon>
        <taxon>Entelegynae</taxon>
        <taxon>Araneoidea</taxon>
        <taxon>Araneidae</taxon>
        <taxon>Caerostris</taxon>
    </lineage>
</organism>
<feature type="compositionally biased region" description="Polar residues" evidence="1">
    <location>
        <begin position="43"/>
        <end position="53"/>
    </location>
</feature>
<feature type="region of interest" description="Disordered" evidence="1">
    <location>
        <begin position="43"/>
        <end position="90"/>
    </location>
</feature>